<evidence type="ECO:0000256" key="5">
    <source>
        <dbReference type="ARBA" id="ARBA00022840"/>
    </source>
</evidence>
<dbReference type="InterPro" id="IPR036388">
    <property type="entry name" value="WH-like_DNA-bd_sf"/>
</dbReference>
<dbReference type="PANTHER" id="PTHR47835:SF3">
    <property type="entry name" value="HELICASE FOR MEIOSIS 1"/>
    <property type="match status" value="1"/>
</dbReference>
<dbReference type="GO" id="GO:0006260">
    <property type="term" value="P:DNA replication"/>
    <property type="evidence" value="ECO:0007669"/>
    <property type="project" value="EnsemblFungi"/>
</dbReference>
<dbReference type="SUPFAM" id="SSF46785">
    <property type="entry name" value="Winged helix' DNA-binding domain"/>
    <property type="match status" value="1"/>
</dbReference>
<dbReference type="InterPro" id="IPR011545">
    <property type="entry name" value="DEAD/DEAH_box_helicase_dom"/>
</dbReference>
<name>A0A1E3NX50_WICAA</name>
<keyword evidence="6" id="KW-0413">Isomerase</keyword>
<dbReference type="SMART" id="SM00490">
    <property type="entry name" value="HELICc"/>
    <property type="match status" value="1"/>
</dbReference>
<dbReference type="SUPFAM" id="SSF158702">
    <property type="entry name" value="Sec63 N-terminal domain-like"/>
    <property type="match status" value="1"/>
</dbReference>
<dbReference type="OrthoDB" id="5575at2759"/>
<dbReference type="PANTHER" id="PTHR47835">
    <property type="entry name" value="HFM1, ATP DEPENDENT DNA HELICASE HOMOLOG"/>
    <property type="match status" value="1"/>
</dbReference>
<evidence type="ECO:0000256" key="4">
    <source>
        <dbReference type="ARBA" id="ARBA00022806"/>
    </source>
</evidence>
<evidence type="ECO:0000256" key="8">
    <source>
        <dbReference type="ARBA" id="ARBA00034617"/>
    </source>
</evidence>
<comment type="catalytic activity">
    <reaction evidence="8">
        <text>Couples ATP hydrolysis with the unwinding of duplex DNA by translocating in the 3'-5' direction.</text>
        <dbReference type="EC" id="5.6.2.4"/>
    </reaction>
</comment>
<dbReference type="Gene3D" id="3.40.50.300">
    <property type="entry name" value="P-loop containing nucleotide triphosphate hydrolases"/>
    <property type="match status" value="2"/>
</dbReference>
<dbReference type="Pfam" id="PF00271">
    <property type="entry name" value="Helicase_C"/>
    <property type="match status" value="1"/>
</dbReference>
<evidence type="ECO:0000256" key="2">
    <source>
        <dbReference type="ARBA" id="ARBA00022741"/>
    </source>
</evidence>
<keyword evidence="2" id="KW-0547">Nucleotide-binding</keyword>
<dbReference type="AlphaFoldDB" id="A0A1E3NX50"/>
<evidence type="ECO:0000313" key="13">
    <source>
        <dbReference type="EMBL" id="ODQ57713.1"/>
    </source>
</evidence>
<dbReference type="PROSITE" id="PS51194">
    <property type="entry name" value="HELICASE_CTER"/>
    <property type="match status" value="1"/>
</dbReference>
<dbReference type="EMBL" id="KV454213">
    <property type="protein sequence ID" value="ODQ57713.1"/>
    <property type="molecule type" value="Genomic_DNA"/>
</dbReference>
<evidence type="ECO:0000256" key="7">
    <source>
        <dbReference type="ARBA" id="ARBA00023254"/>
    </source>
</evidence>
<dbReference type="GO" id="GO:0007131">
    <property type="term" value="P:reciprocal meiotic recombination"/>
    <property type="evidence" value="ECO:0007669"/>
    <property type="project" value="EnsemblFungi"/>
</dbReference>
<dbReference type="GO" id="GO:0005634">
    <property type="term" value="C:nucleus"/>
    <property type="evidence" value="ECO:0007669"/>
    <property type="project" value="EnsemblFungi"/>
</dbReference>
<dbReference type="InterPro" id="IPR057842">
    <property type="entry name" value="WH_MER3"/>
</dbReference>
<dbReference type="SUPFAM" id="SSF52540">
    <property type="entry name" value="P-loop containing nucleoside triphosphate hydrolases"/>
    <property type="match status" value="1"/>
</dbReference>
<keyword evidence="7" id="KW-0469">Meiosis</keyword>
<dbReference type="GO" id="GO:0003676">
    <property type="term" value="F:nucleic acid binding"/>
    <property type="evidence" value="ECO:0007669"/>
    <property type="project" value="InterPro"/>
</dbReference>
<feature type="domain" description="Helicase C-terminal" evidence="12">
    <location>
        <begin position="265"/>
        <end position="450"/>
    </location>
</feature>
<dbReference type="InterPro" id="IPR014001">
    <property type="entry name" value="Helicase_ATP-bd"/>
</dbReference>
<keyword evidence="4" id="KW-0347">Helicase</keyword>
<dbReference type="GO" id="GO:0005524">
    <property type="term" value="F:ATP binding"/>
    <property type="evidence" value="ECO:0007669"/>
    <property type="project" value="UniProtKB-KW"/>
</dbReference>
<evidence type="ECO:0000256" key="9">
    <source>
        <dbReference type="ARBA" id="ARBA00034808"/>
    </source>
</evidence>
<dbReference type="InterPro" id="IPR004179">
    <property type="entry name" value="Sec63-dom"/>
</dbReference>
<evidence type="ECO:0000256" key="1">
    <source>
        <dbReference type="ARBA" id="ARBA00010140"/>
    </source>
</evidence>
<dbReference type="RefSeq" id="XP_019036920.1">
    <property type="nucleotide sequence ID" value="XM_019182322.1"/>
</dbReference>
<dbReference type="CDD" id="cd18795">
    <property type="entry name" value="SF2_C_Ski2"/>
    <property type="match status" value="1"/>
</dbReference>
<dbReference type="GeneID" id="30199568"/>
<evidence type="ECO:0000259" key="11">
    <source>
        <dbReference type="PROSITE" id="PS51192"/>
    </source>
</evidence>
<dbReference type="PROSITE" id="PS51192">
    <property type="entry name" value="HELICASE_ATP_BIND_1"/>
    <property type="match status" value="1"/>
</dbReference>
<dbReference type="InterPro" id="IPR001650">
    <property type="entry name" value="Helicase_C-like"/>
</dbReference>
<evidence type="ECO:0000313" key="14">
    <source>
        <dbReference type="Proteomes" id="UP000094112"/>
    </source>
</evidence>
<gene>
    <name evidence="13" type="ORF">WICANDRAFT_35535</name>
</gene>
<dbReference type="Pfam" id="PF02889">
    <property type="entry name" value="Sec63"/>
    <property type="match status" value="1"/>
</dbReference>
<protein>
    <recommendedName>
        <fullName evidence="9">DNA 3'-5' helicase</fullName>
        <ecNumber evidence="9">5.6.2.4</ecNumber>
    </recommendedName>
</protein>
<keyword evidence="14" id="KW-1185">Reference proteome</keyword>
<dbReference type="GO" id="GO:0043138">
    <property type="term" value="F:3'-5' DNA helicase activity"/>
    <property type="evidence" value="ECO:0007669"/>
    <property type="project" value="UniProtKB-EC"/>
</dbReference>
<reference evidence="13 14" key="1">
    <citation type="journal article" date="2016" name="Proc. Natl. Acad. Sci. U.S.A.">
        <title>Comparative genomics of biotechnologically important yeasts.</title>
        <authorList>
            <person name="Riley R."/>
            <person name="Haridas S."/>
            <person name="Wolfe K.H."/>
            <person name="Lopes M.R."/>
            <person name="Hittinger C.T."/>
            <person name="Goeker M."/>
            <person name="Salamov A.A."/>
            <person name="Wisecaver J.H."/>
            <person name="Long T.M."/>
            <person name="Calvey C.H."/>
            <person name="Aerts A.L."/>
            <person name="Barry K.W."/>
            <person name="Choi C."/>
            <person name="Clum A."/>
            <person name="Coughlan A.Y."/>
            <person name="Deshpande S."/>
            <person name="Douglass A.P."/>
            <person name="Hanson S.J."/>
            <person name="Klenk H.-P."/>
            <person name="LaButti K.M."/>
            <person name="Lapidus A."/>
            <person name="Lindquist E.A."/>
            <person name="Lipzen A.M."/>
            <person name="Meier-Kolthoff J.P."/>
            <person name="Ohm R.A."/>
            <person name="Otillar R.P."/>
            <person name="Pangilinan J.L."/>
            <person name="Peng Y."/>
            <person name="Rokas A."/>
            <person name="Rosa C.A."/>
            <person name="Scheuner C."/>
            <person name="Sibirny A.A."/>
            <person name="Slot J.C."/>
            <person name="Stielow J.B."/>
            <person name="Sun H."/>
            <person name="Kurtzman C.P."/>
            <person name="Blackwell M."/>
            <person name="Grigoriev I.V."/>
            <person name="Jeffries T.W."/>
        </authorList>
    </citation>
    <scope>NUCLEOTIDE SEQUENCE [LARGE SCALE GENOMIC DNA]</scope>
    <source>
        <strain evidence="14">ATCC 58044 / CBS 1984 / NCYC 433 / NRRL Y-366-8</strain>
    </source>
</reference>
<evidence type="ECO:0000259" key="12">
    <source>
        <dbReference type="PROSITE" id="PS51194"/>
    </source>
</evidence>
<dbReference type="InterPro" id="IPR036390">
    <property type="entry name" value="WH_DNA-bd_sf"/>
</dbReference>
<evidence type="ECO:0000256" key="10">
    <source>
        <dbReference type="ARBA" id="ARBA00048988"/>
    </source>
</evidence>
<organism evidence="13 14">
    <name type="scientific">Wickerhamomyces anomalus (strain ATCC 58044 / CBS 1984 / NCYC 433 / NRRL Y-366-8)</name>
    <name type="common">Yeast</name>
    <name type="synonym">Hansenula anomala</name>
    <dbReference type="NCBI Taxonomy" id="683960"/>
    <lineage>
        <taxon>Eukaryota</taxon>
        <taxon>Fungi</taxon>
        <taxon>Dikarya</taxon>
        <taxon>Ascomycota</taxon>
        <taxon>Saccharomycotina</taxon>
        <taxon>Saccharomycetes</taxon>
        <taxon>Phaffomycetales</taxon>
        <taxon>Wickerhamomycetaceae</taxon>
        <taxon>Wickerhamomyces</taxon>
    </lineage>
</organism>
<dbReference type="Pfam" id="PF00270">
    <property type="entry name" value="DEAD"/>
    <property type="match status" value="1"/>
</dbReference>
<dbReference type="InterPro" id="IPR052247">
    <property type="entry name" value="Meiotic_Crossover_Helicase"/>
</dbReference>
<evidence type="ECO:0000256" key="3">
    <source>
        <dbReference type="ARBA" id="ARBA00022801"/>
    </source>
</evidence>
<dbReference type="Gene3D" id="1.10.3380.10">
    <property type="entry name" value="Sec63 N-terminal domain-like domain"/>
    <property type="match status" value="1"/>
</dbReference>
<dbReference type="Gene3D" id="1.10.10.10">
    <property type="entry name" value="Winged helix-like DNA-binding domain superfamily/Winged helix DNA-binding domain"/>
    <property type="match status" value="1"/>
</dbReference>
<sequence>MSFDNTSDTSNIHHFNTSTNDSRLPTSVLSDKARSIFDFHYFNKMQSKSFKPIYEEDNNCVISSPTGSGKTVLFELAILRLLNLTNDPNTLKVLYISPTKALCLEREKDWCSKFSSYGLTVGALTSDTSYLETDKVKKANIIITTPEKWDLVTRKWADYSKLFKLIKLLLVDEIHILRDNRGSTLEVVITRMKKICRPLRIIALSATVPNIQDVSGWIKLNSDSGQNAVTLVFGDEYRPVKLEKLVFGYRQTMNDFVFDSFLNNKLAEIIRQHSNNKPVLIFCPTRNSTISTAKYLSKNLRVEIKSQSPALIKEKELKELSMLGFSYHHAGLSLPDRLSVEKNFINGNTKVLCSTSTLAVGVNLPAYLVVIKGTKTWTGAAFEEYSELDILQMMGRAGRPQFETQGKAVLMTDSDKQHQYEKLVKGTEKLESRLHLNLSENMVPEVFLKTVNSVEGALEWLKLTFFYTRFKNNPTAYDEIPYLANGSMDARLLKYVESKLRELTDFKLIEIKNGEYQCTQFGNAMTKHYILFDTMKMFVKCPRGLTVSDIINLVSKSSEFENIRLKRTEKKLFRELNNSPILKYPIKTYNTLSNITSNDEKINLLVQYELGGLEYPNGQEFLKIQQSFKQDKFFVFKHIGRLIRCLVDCFLEKADYVSLLNCLKLSRCLNGKCWEDTSIVLRQLEGVGIAAVRRFSNQNVKSFSEVKNLSSSTIEYYLNQRPGFGAKVLKAIAGLPILSIETHLESSTVTKGELKVIIRMNIDCQMETKSWHGKPVTVNIVSGLSTGDLVDFRRAHLNKLSGAKSFTFECSVLYKNTSLTSSVSCEEIGKLILFSVKGDFTNGSSWYFSKL</sequence>
<dbReference type="GO" id="GO:0007129">
    <property type="term" value="P:homologous chromosome pairing at meiosis"/>
    <property type="evidence" value="ECO:0007669"/>
    <property type="project" value="EnsemblFungi"/>
</dbReference>
<keyword evidence="5" id="KW-0067">ATP-binding</keyword>
<comment type="catalytic activity">
    <reaction evidence="10">
        <text>ATP + H2O = ADP + phosphate + H(+)</text>
        <dbReference type="Rhea" id="RHEA:13065"/>
        <dbReference type="ChEBI" id="CHEBI:15377"/>
        <dbReference type="ChEBI" id="CHEBI:15378"/>
        <dbReference type="ChEBI" id="CHEBI:30616"/>
        <dbReference type="ChEBI" id="CHEBI:43474"/>
        <dbReference type="ChEBI" id="CHEBI:456216"/>
        <dbReference type="EC" id="5.6.2.4"/>
    </reaction>
</comment>
<dbReference type="SMART" id="SM00487">
    <property type="entry name" value="DEXDc"/>
    <property type="match status" value="1"/>
</dbReference>
<dbReference type="Pfam" id="PF23445">
    <property type="entry name" value="WHD_SNRNP200"/>
    <property type="match status" value="1"/>
</dbReference>
<dbReference type="Proteomes" id="UP000094112">
    <property type="component" value="Unassembled WGS sequence"/>
</dbReference>
<dbReference type="SMART" id="SM00973">
    <property type="entry name" value="Sec63"/>
    <property type="match status" value="1"/>
</dbReference>
<feature type="domain" description="Helicase ATP-binding" evidence="11">
    <location>
        <begin position="51"/>
        <end position="226"/>
    </location>
</feature>
<proteinExistence type="inferred from homology"/>
<accession>A0A1E3NX50</accession>
<comment type="similarity">
    <text evidence="1">Belongs to the helicase family. SKI2 subfamily.</text>
</comment>
<dbReference type="InterPro" id="IPR027417">
    <property type="entry name" value="P-loop_NTPase"/>
</dbReference>
<dbReference type="GO" id="GO:0016787">
    <property type="term" value="F:hydrolase activity"/>
    <property type="evidence" value="ECO:0007669"/>
    <property type="project" value="UniProtKB-KW"/>
</dbReference>
<keyword evidence="3" id="KW-0378">Hydrolase</keyword>
<dbReference type="EC" id="5.6.2.4" evidence="9"/>
<dbReference type="STRING" id="683960.A0A1E3NX50"/>
<evidence type="ECO:0000256" key="6">
    <source>
        <dbReference type="ARBA" id="ARBA00023235"/>
    </source>
</evidence>
<dbReference type="FunFam" id="1.10.3380.10:FF:000012">
    <property type="entry name" value="DEAD/DEAH box DNA helicase"/>
    <property type="match status" value="1"/>
</dbReference>